<dbReference type="PANTHER" id="PTHR11139">
    <property type="entry name" value="ATAXIA TELANGIECTASIA MUTATED ATM -RELATED"/>
    <property type="match status" value="1"/>
</dbReference>
<protein>
    <recommendedName>
        <fullName evidence="5">Transformation/transcription domain-associated protein</fullName>
    </recommendedName>
</protein>
<sequence>MARTRPENAQNSIPKVALRWIPPGKRKRGRPKMTWRQTFTVQLALSGFAEFILHLTRMNPDMMYLHQDSGFLNVSYFKFDIDDTSGDLDANRPVPFRLTPNVAEFLTVTGVTGPLTAAMVDTARCFVQPQYKLSSFLRTVLRDEYITWYKKKQEELKPGVLPKDMEGDLLVQMVTKAVSAIITRLQNLATFDGAESRVSTLVAAANNHDNLCRMDPAWHPWL</sequence>
<reference evidence="3" key="1">
    <citation type="journal article" date="2023" name="Mol. Biol. Evol.">
        <title>Third-Generation Sequencing Reveals the Adaptive Role of the Epigenome in Three Deep-Sea Polychaetes.</title>
        <authorList>
            <person name="Perez M."/>
            <person name="Aroh O."/>
            <person name="Sun Y."/>
            <person name="Lan Y."/>
            <person name="Juniper S.K."/>
            <person name="Young C.R."/>
            <person name="Angers B."/>
            <person name="Qian P.Y."/>
        </authorList>
    </citation>
    <scope>NUCLEOTIDE SEQUENCE</scope>
    <source>
        <strain evidence="3">P08H-3</strain>
    </source>
</reference>
<dbReference type="AlphaFoldDB" id="A0AAD9J375"/>
<feature type="domain" description="FATC" evidence="2">
    <location>
        <begin position="190"/>
        <end position="222"/>
    </location>
</feature>
<name>A0AAD9J375_9ANNE</name>
<dbReference type="EMBL" id="JAODUP010000693">
    <property type="protein sequence ID" value="KAK2145228.1"/>
    <property type="molecule type" value="Genomic_DNA"/>
</dbReference>
<dbReference type="PROSITE" id="PS51190">
    <property type="entry name" value="FATC"/>
    <property type="match status" value="1"/>
</dbReference>
<dbReference type="GO" id="GO:0035267">
    <property type="term" value="C:NuA4 histone acetyltransferase complex"/>
    <property type="evidence" value="ECO:0007669"/>
    <property type="project" value="TreeGrafter"/>
</dbReference>
<dbReference type="PANTHER" id="PTHR11139:SF1">
    <property type="entry name" value="TRANSFORMATION_TRANSCRIPTION DOMAIN-ASSOCIATED PROTEIN"/>
    <property type="match status" value="1"/>
</dbReference>
<organism evidence="3 4">
    <name type="scientific">Paralvinella palmiformis</name>
    <dbReference type="NCBI Taxonomy" id="53620"/>
    <lineage>
        <taxon>Eukaryota</taxon>
        <taxon>Metazoa</taxon>
        <taxon>Spiralia</taxon>
        <taxon>Lophotrochozoa</taxon>
        <taxon>Annelida</taxon>
        <taxon>Polychaeta</taxon>
        <taxon>Sedentaria</taxon>
        <taxon>Canalipalpata</taxon>
        <taxon>Terebellida</taxon>
        <taxon>Terebelliformia</taxon>
        <taxon>Alvinellidae</taxon>
        <taxon>Paralvinella</taxon>
    </lineage>
</organism>
<dbReference type="InterPro" id="IPR000403">
    <property type="entry name" value="PI3/4_kinase_cat_dom"/>
</dbReference>
<dbReference type="SMART" id="SM01343">
    <property type="entry name" value="FATC"/>
    <property type="match status" value="1"/>
</dbReference>
<keyword evidence="4" id="KW-1185">Reference proteome</keyword>
<evidence type="ECO:0000313" key="3">
    <source>
        <dbReference type="EMBL" id="KAK2145228.1"/>
    </source>
</evidence>
<feature type="domain" description="PI3K/PI4K catalytic" evidence="1">
    <location>
        <begin position="1"/>
        <end position="186"/>
    </location>
</feature>
<dbReference type="PROSITE" id="PS50290">
    <property type="entry name" value="PI3_4_KINASE_3"/>
    <property type="match status" value="1"/>
</dbReference>
<dbReference type="GO" id="GO:0006355">
    <property type="term" value="P:regulation of DNA-templated transcription"/>
    <property type="evidence" value="ECO:0007669"/>
    <property type="project" value="TreeGrafter"/>
</dbReference>
<accession>A0AAD9J375</accession>
<dbReference type="GO" id="GO:0000124">
    <property type="term" value="C:SAGA complex"/>
    <property type="evidence" value="ECO:0007669"/>
    <property type="project" value="TreeGrafter"/>
</dbReference>
<dbReference type="Pfam" id="PF02260">
    <property type="entry name" value="FATC"/>
    <property type="match status" value="1"/>
</dbReference>
<dbReference type="SUPFAM" id="SSF56112">
    <property type="entry name" value="Protein kinase-like (PK-like)"/>
    <property type="match status" value="1"/>
</dbReference>
<dbReference type="Proteomes" id="UP001208570">
    <property type="component" value="Unassembled WGS sequence"/>
</dbReference>
<proteinExistence type="predicted"/>
<dbReference type="InterPro" id="IPR050517">
    <property type="entry name" value="DDR_Repair_Kinase"/>
</dbReference>
<dbReference type="InterPro" id="IPR003152">
    <property type="entry name" value="FATC_dom"/>
</dbReference>
<dbReference type="InterPro" id="IPR036940">
    <property type="entry name" value="PI3/4_kinase_cat_sf"/>
</dbReference>
<dbReference type="InterPro" id="IPR011009">
    <property type="entry name" value="Kinase-like_dom_sf"/>
</dbReference>
<gene>
    <name evidence="3" type="ORF">LSH36_693g01115</name>
</gene>
<evidence type="ECO:0000313" key="4">
    <source>
        <dbReference type="Proteomes" id="UP001208570"/>
    </source>
</evidence>
<dbReference type="GO" id="GO:0005634">
    <property type="term" value="C:nucleus"/>
    <property type="evidence" value="ECO:0007669"/>
    <property type="project" value="TreeGrafter"/>
</dbReference>
<evidence type="ECO:0000259" key="2">
    <source>
        <dbReference type="PROSITE" id="PS51190"/>
    </source>
</evidence>
<evidence type="ECO:0008006" key="5">
    <source>
        <dbReference type="Google" id="ProtNLM"/>
    </source>
</evidence>
<dbReference type="Gene3D" id="1.10.1070.11">
    <property type="entry name" value="Phosphatidylinositol 3-/4-kinase, catalytic domain"/>
    <property type="match status" value="1"/>
</dbReference>
<dbReference type="GO" id="GO:0006281">
    <property type="term" value="P:DNA repair"/>
    <property type="evidence" value="ECO:0007669"/>
    <property type="project" value="TreeGrafter"/>
</dbReference>
<comment type="caution">
    <text evidence="3">The sequence shown here is derived from an EMBL/GenBank/DDBJ whole genome shotgun (WGS) entry which is preliminary data.</text>
</comment>
<evidence type="ECO:0000259" key="1">
    <source>
        <dbReference type="PROSITE" id="PS50290"/>
    </source>
</evidence>